<feature type="compositionally biased region" description="Basic and acidic residues" evidence="1">
    <location>
        <begin position="168"/>
        <end position="178"/>
    </location>
</feature>
<comment type="caution">
    <text evidence="2">The sequence shown here is derived from an EMBL/GenBank/DDBJ whole genome shotgun (WGS) entry which is preliminary data.</text>
</comment>
<dbReference type="AlphaFoldDB" id="A0ABD5NUN4"/>
<organism evidence="2 3">
    <name type="scientific">Natribaculum luteum</name>
    <dbReference type="NCBI Taxonomy" id="1586232"/>
    <lineage>
        <taxon>Archaea</taxon>
        <taxon>Methanobacteriati</taxon>
        <taxon>Methanobacteriota</taxon>
        <taxon>Stenosarchaea group</taxon>
        <taxon>Halobacteria</taxon>
        <taxon>Halobacteriales</taxon>
        <taxon>Natrialbaceae</taxon>
        <taxon>Natribaculum</taxon>
    </lineage>
</organism>
<evidence type="ECO:0000256" key="1">
    <source>
        <dbReference type="SAM" id="MobiDB-lite"/>
    </source>
</evidence>
<dbReference type="InterPro" id="IPR046622">
    <property type="entry name" value="DUF6735"/>
</dbReference>
<dbReference type="Pfam" id="PF20509">
    <property type="entry name" value="DUF6735"/>
    <property type="match status" value="2"/>
</dbReference>
<dbReference type="Proteomes" id="UP001595821">
    <property type="component" value="Unassembled WGS sequence"/>
</dbReference>
<feature type="region of interest" description="Disordered" evidence="1">
    <location>
        <begin position="156"/>
        <end position="178"/>
    </location>
</feature>
<dbReference type="GeneID" id="71852318"/>
<evidence type="ECO:0000313" key="2">
    <source>
        <dbReference type="EMBL" id="MFC4245506.1"/>
    </source>
</evidence>
<proteinExistence type="predicted"/>
<gene>
    <name evidence="2" type="ORF">ACFOZ7_00560</name>
</gene>
<reference evidence="2 3" key="1">
    <citation type="journal article" date="2014" name="Int. J. Syst. Evol. Microbiol.">
        <title>Complete genome sequence of Corynebacterium casei LMG S-19264T (=DSM 44701T), isolated from a smear-ripened cheese.</title>
        <authorList>
            <consortium name="US DOE Joint Genome Institute (JGI-PGF)"/>
            <person name="Walter F."/>
            <person name="Albersmeier A."/>
            <person name="Kalinowski J."/>
            <person name="Ruckert C."/>
        </authorList>
    </citation>
    <scope>NUCLEOTIDE SEQUENCE [LARGE SCALE GENOMIC DNA]</scope>
    <source>
        <strain evidence="2 3">IBRC-M 10912</strain>
    </source>
</reference>
<name>A0ABD5NUN4_9EURY</name>
<accession>A0ABD5NUN4</accession>
<sequence>MGHRALVAYQRPDHLYDVRYSHWGGEDLQLVASLSPDAPLAHGVVDSEVLADSVARSRILSGYLDPCIHEALYLVSPEFEVTAYRVLWLEWGDGREDGRGAIVEVELGDRDLEVRTWFRALKTTLADVVEMGVLSRRAARSYLEARVCEDENGHVYTYGTPNETGDATEEREWPSDGG</sequence>
<protein>
    <submittedName>
        <fullName evidence="2">DUF6735 family protein</fullName>
    </submittedName>
</protein>
<dbReference type="RefSeq" id="WP_246971335.1">
    <property type="nucleotide sequence ID" value="NZ_CP095397.1"/>
</dbReference>
<evidence type="ECO:0000313" key="3">
    <source>
        <dbReference type="Proteomes" id="UP001595821"/>
    </source>
</evidence>
<dbReference type="EMBL" id="JBHSDJ010000002">
    <property type="protein sequence ID" value="MFC4245506.1"/>
    <property type="molecule type" value="Genomic_DNA"/>
</dbReference>